<dbReference type="InterPro" id="IPR018877">
    <property type="entry name" value="Phage_P22_Orf201_C"/>
</dbReference>
<protein>
    <recommendedName>
        <fullName evidence="4">Phage antirepressor</fullName>
    </recommendedName>
</protein>
<feature type="domain" description="Bacteriophage P22 Orf201 C-terminal" evidence="2">
    <location>
        <begin position="123"/>
        <end position="164"/>
    </location>
</feature>
<dbReference type="Proteomes" id="UP000839682">
    <property type="component" value="Unassembled WGS sequence"/>
</dbReference>
<dbReference type="EMBL" id="AAACIV010000060">
    <property type="protein sequence ID" value="EAA7256051.1"/>
    <property type="molecule type" value="Genomic_DNA"/>
</dbReference>
<sequence length="189" mass="21476">MNMMTVPFHGDSLYVVNHNGEPYVPMKPVVEGMGMDWKTQFRKLQQRFKSCVVEMTIQLPGDIQCRPVTCLALRKLAGWLQTISPNKVKPEIRDRVIQYQNECDDVLYEYWTKGVVVNPRRLSVMEELNQACADMKRDKNIASLFGTGLNEWKTVKAAHVSKIRALVDEASLLIDFALADTGKGKVTKT</sequence>
<dbReference type="Pfam" id="PF10549">
    <property type="entry name" value="ORF11CD3"/>
    <property type="match status" value="1"/>
</dbReference>
<reference evidence="3" key="1">
    <citation type="submission" date="2018-07" db="EMBL/GenBank/DDBJ databases">
        <authorList>
            <person name="Ashton P.M."/>
            <person name="Dallman T."/>
            <person name="Nair S."/>
            <person name="De Pinna E."/>
            <person name="Peters T."/>
            <person name="Grant K."/>
        </authorList>
    </citation>
    <scope>NUCLEOTIDE SEQUENCE [LARGE SCALE GENOMIC DNA]</scope>
    <source>
        <strain evidence="3">440016</strain>
    </source>
</reference>
<accession>A0A3V2P225</accession>
<comment type="caution">
    <text evidence="3">The sequence shown here is derived from an EMBL/GenBank/DDBJ whole genome shotgun (WGS) entry which is preliminary data.</text>
</comment>
<proteinExistence type="predicted"/>
<evidence type="ECO:0000259" key="2">
    <source>
        <dbReference type="Pfam" id="PF10549"/>
    </source>
</evidence>
<evidence type="ECO:0000313" key="3">
    <source>
        <dbReference type="EMBL" id="EAA7256051.1"/>
    </source>
</evidence>
<dbReference type="AlphaFoldDB" id="A0A3V2P225"/>
<name>A0A3V2P225_SALET</name>
<evidence type="ECO:0000259" key="1">
    <source>
        <dbReference type="Pfam" id="PF10547"/>
    </source>
</evidence>
<dbReference type="InterPro" id="IPR018875">
    <property type="entry name" value="Antirepressor_Ant_N"/>
</dbReference>
<dbReference type="PRINTS" id="PR01994">
    <property type="entry name" value="ANTIREPRESSR"/>
</dbReference>
<gene>
    <name evidence="3" type="ORF">DSF98_25945</name>
</gene>
<organism evidence="3">
    <name type="scientific">Salmonella enterica I</name>
    <dbReference type="NCBI Taxonomy" id="59201"/>
    <lineage>
        <taxon>Bacteria</taxon>
        <taxon>Pseudomonadati</taxon>
        <taxon>Pseudomonadota</taxon>
        <taxon>Gammaproteobacteria</taxon>
        <taxon>Enterobacterales</taxon>
        <taxon>Enterobacteriaceae</taxon>
        <taxon>Salmonella</taxon>
    </lineage>
</organism>
<dbReference type="Pfam" id="PF10547">
    <property type="entry name" value="P22_AR_N"/>
    <property type="match status" value="1"/>
</dbReference>
<evidence type="ECO:0008006" key="4">
    <source>
        <dbReference type="Google" id="ProtNLM"/>
    </source>
</evidence>
<feature type="domain" description="Antirepressor protein ant N-terminal" evidence="1">
    <location>
        <begin position="5"/>
        <end position="115"/>
    </location>
</feature>